<evidence type="ECO:0000313" key="1">
    <source>
        <dbReference type="EMBL" id="RCW65126.1"/>
    </source>
</evidence>
<proteinExistence type="predicted"/>
<dbReference type="Proteomes" id="UP000252884">
    <property type="component" value="Unassembled WGS sequence"/>
</dbReference>
<reference evidence="1 2" key="1">
    <citation type="submission" date="2018-07" db="EMBL/GenBank/DDBJ databases">
        <title>Genomic Encyclopedia of Type Strains, Phase IV (KMG-IV): sequencing the most valuable type-strain genomes for metagenomic binning, comparative biology and taxonomic classification.</title>
        <authorList>
            <person name="Goeker M."/>
        </authorList>
    </citation>
    <scope>NUCLEOTIDE SEQUENCE [LARGE SCALE GENOMIC DNA]</scope>
    <source>
        <strain evidence="1 2">DSM 21634</strain>
    </source>
</reference>
<organism evidence="1 2">
    <name type="scientific">Pseudorhodoferax soli</name>
    <dbReference type="NCBI Taxonomy" id="545864"/>
    <lineage>
        <taxon>Bacteria</taxon>
        <taxon>Pseudomonadati</taxon>
        <taxon>Pseudomonadota</taxon>
        <taxon>Betaproteobacteria</taxon>
        <taxon>Burkholderiales</taxon>
        <taxon>Comamonadaceae</taxon>
    </lineage>
</organism>
<dbReference type="EMBL" id="QPJK01000013">
    <property type="protein sequence ID" value="RCW65126.1"/>
    <property type="molecule type" value="Genomic_DNA"/>
</dbReference>
<gene>
    <name evidence="1" type="ORF">DES41_11350</name>
</gene>
<dbReference type="AlphaFoldDB" id="A0A368XD14"/>
<evidence type="ECO:0000313" key="2">
    <source>
        <dbReference type="Proteomes" id="UP000252884"/>
    </source>
</evidence>
<comment type="caution">
    <text evidence="1">The sequence shown here is derived from an EMBL/GenBank/DDBJ whole genome shotgun (WGS) entry which is preliminary data.</text>
</comment>
<sequence>MRPMSDLQNIATAELEQLAREWRERALRGLREARGYAHEYEAEMRRRKGRTAGLATASGLDLRPIEERERSAAARAWWRFW</sequence>
<accession>A0A368XD14</accession>
<keyword evidence="2" id="KW-1185">Reference proteome</keyword>
<name>A0A368XD14_9BURK</name>
<protein>
    <submittedName>
        <fullName evidence="1">Uncharacterized protein</fullName>
    </submittedName>
</protein>